<evidence type="ECO:0000313" key="5">
    <source>
        <dbReference type="Proteomes" id="UP000199520"/>
    </source>
</evidence>
<comment type="similarity">
    <text evidence="1">Belongs to the PrpD family.</text>
</comment>
<keyword evidence="5" id="KW-1185">Reference proteome</keyword>
<sequence length="448" mass="48898">MEKRRQSLQAEVAQFISELQYNSLPGEIIEDAKYRLLDWLGGALVGARYTPSVIVTEMVKSNGGIAQATVLKGGLKVPLSQAVLVNGIIGHVAEVDDGHRLAIAHPGAVTIPTALAIAETYNKTGKELLTGIIAGYEVLIRLGTAVNPSHYHMWHTTGTCGTFAAAAAAASVLKLDRDRILMSLGIAGTMASGSRETFGTHAKALNVGHACQSGIQSALLAMKGFTGPEDILGGKKGFIKATSSNDNSKILKQINDSSFLSRTAYFKVYASCGHTNSPLDLIFMILQEHDLLPQSIRQVQIKTYLTAVELTGQFKNSNEEEAKFSLPYCIAVALLYKRVTLEEFSFDKLNDPLVAKIAAKIKITEDPEATRNFPRERRASIQIEMDNNLIIAKETISSKDAPDYSALEEKFRSLASTCLERQRVETVKEMILGIDKLDDLNMLMKHLM</sequence>
<dbReference type="InterPro" id="IPR045336">
    <property type="entry name" value="MmgE_PrpD_N"/>
</dbReference>
<feature type="domain" description="MmgE/PrpD N-terminal" evidence="2">
    <location>
        <begin position="11"/>
        <end position="247"/>
    </location>
</feature>
<proteinExistence type="inferred from homology"/>
<dbReference type="AlphaFoldDB" id="A0A1I4ICU4"/>
<dbReference type="OrthoDB" id="9791416at2"/>
<dbReference type="Pfam" id="PF03972">
    <property type="entry name" value="MmgE_PrpD_N"/>
    <property type="match status" value="1"/>
</dbReference>
<accession>A0A1I4ICU4</accession>
<reference evidence="5" key="1">
    <citation type="submission" date="2016-10" db="EMBL/GenBank/DDBJ databases">
        <authorList>
            <person name="Varghese N."/>
            <person name="Submissions S."/>
        </authorList>
    </citation>
    <scope>NUCLEOTIDE SEQUENCE [LARGE SCALE GENOMIC DNA]</scope>
    <source>
        <strain evidence="5">DSM 13327</strain>
    </source>
</reference>
<feature type="domain" description="MmgE/PrpD C-terminal" evidence="3">
    <location>
        <begin position="269"/>
        <end position="431"/>
    </location>
</feature>
<evidence type="ECO:0000313" key="4">
    <source>
        <dbReference type="EMBL" id="SFL52084.1"/>
    </source>
</evidence>
<organism evidence="4 5">
    <name type="scientific">Pelosinus propionicus DSM 13327</name>
    <dbReference type="NCBI Taxonomy" id="1123291"/>
    <lineage>
        <taxon>Bacteria</taxon>
        <taxon>Bacillati</taxon>
        <taxon>Bacillota</taxon>
        <taxon>Negativicutes</taxon>
        <taxon>Selenomonadales</taxon>
        <taxon>Sporomusaceae</taxon>
        <taxon>Pelosinus</taxon>
    </lineage>
</organism>
<dbReference type="STRING" id="1123291.SAMN04490355_1007140"/>
<gene>
    <name evidence="4" type="ORF">SAMN04490355_1007140</name>
</gene>
<dbReference type="EMBL" id="FOTS01000007">
    <property type="protein sequence ID" value="SFL52084.1"/>
    <property type="molecule type" value="Genomic_DNA"/>
</dbReference>
<dbReference type="InterPro" id="IPR036148">
    <property type="entry name" value="MmgE/PrpD_sf"/>
</dbReference>
<evidence type="ECO:0000256" key="1">
    <source>
        <dbReference type="ARBA" id="ARBA00006174"/>
    </source>
</evidence>
<dbReference type="Pfam" id="PF19305">
    <property type="entry name" value="MmgE_PrpD_C"/>
    <property type="match status" value="1"/>
</dbReference>
<dbReference type="InterPro" id="IPR005656">
    <property type="entry name" value="MmgE_PrpD"/>
</dbReference>
<dbReference type="InterPro" id="IPR045337">
    <property type="entry name" value="MmgE_PrpD_C"/>
</dbReference>
<dbReference type="InterPro" id="IPR042183">
    <property type="entry name" value="MmgE/PrpD_sf_1"/>
</dbReference>
<dbReference type="PANTHER" id="PTHR16943">
    <property type="entry name" value="2-METHYLCITRATE DEHYDRATASE-RELATED"/>
    <property type="match status" value="1"/>
</dbReference>
<dbReference type="RefSeq" id="WP_090933759.1">
    <property type="nucleotide sequence ID" value="NZ_FOTS01000007.1"/>
</dbReference>
<dbReference type="Gene3D" id="1.10.4100.10">
    <property type="entry name" value="2-methylcitrate dehydratase PrpD"/>
    <property type="match status" value="1"/>
</dbReference>
<evidence type="ECO:0000259" key="3">
    <source>
        <dbReference type="Pfam" id="PF19305"/>
    </source>
</evidence>
<protein>
    <submittedName>
        <fullName evidence="4">2-methylcitrate dehydratase PrpD</fullName>
    </submittedName>
</protein>
<dbReference type="Gene3D" id="3.30.1330.120">
    <property type="entry name" value="2-methylcitrate dehydratase PrpD"/>
    <property type="match status" value="1"/>
</dbReference>
<dbReference type="InterPro" id="IPR042188">
    <property type="entry name" value="MmgE/PrpD_sf_2"/>
</dbReference>
<name>A0A1I4ICU4_9FIRM</name>
<dbReference type="PANTHER" id="PTHR16943:SF8">
    <property type="entry name" value="2-METHYLCITRATE DEHYDRATASE"/>
    <property type="match status" value="1"/>
</dbReference>
<dbReference type="GO" id="GO:0016829">
    <property type="term" value="F:lyase activity"/>
    <property type="evidence" value="ECO:0007669"/>
    <property type="project" value="InterPro"/>
</dbReference>
<evidence type="ECO:0000259" key="2">
    <source>
        <dbReference type="Pfam" id="PF03972"/>
    </source>
</evidence>
<dbReference type="Proteomes" id="UP000199520">
    <property type="component" value="Unassembled WGS sequence"/>
</dbReference>
<dbReference type="SUPFAM" id="SSF103378">
    <property type="entry name" value="2-methylcitrate dehydratase PrpD"/>
    <property type="match status" value="1"/>
</dbReference>